<protein>
    <submittedName>
        <fullName evidence="2">Uncharacterized protein</fullName>
    </submittedName>
</protein>
<comment type="caution">
    <text evidence="2">The sequence shown here is derived from an EMBL/GenBank/DDBJ whole genome shotgun (WGS) entry which is preliminary data.</text>
</comment>
<feature type="region of interest" description="Disordered" evidence="1">
    <location>
        <begin position="1"/>
        <end position="84"/>
    </location>
</feature>
<evidence type="ECO:0000313" key="2">
    <source>
        <dbReference type="EMBL" id="KAK6631439.1"/>
    </source>
</evidence>
<keyword evidence="3" id="KW-1185">Reference proteome</keyword>
<name>A0ABR1AYP6_POLSC</name>
<evidence type="ECO:0000313" key="3">
    <source>
        <dbReference type="Proteomes" id="UP001359485"/>
    </source>
</evidence>
<accession>A0ABR1AYP6</accession>
<feature type="compositionally biased region" description="Basic and acidic residues" evidence="1">
    <location>
        <begin position="24"/>
        <end position="53"/>
    </location>
</feature>
<reference evidence="2 3" key="1">
    <citation type="submission" date="2023-09" db="EMBL/GenBank/DDBJ databases">
        <title>Genomes of two closely related lineages of the louse Polyplax serrata with different host specificities.</title>
        <authorList>
            <person name="Martinu J."/>
            <person name="Tarabai H."/>
            <person name="Stefka J."/>
            <person name="Hypsa V."/>
        </authorList>
    </citation>
    <scope>NUCLEOTIDE SEQUENCE [LARGE SCALE GENOMIC DNA]</scope>
    <source>
        <strain evidence="2">98ZLc_SE</strain>
    </source>
</reference>
<evidence type="ECO:0000256" key="1">
    <source>
        <dbReference type="SAM" id="MobiDB-lite"/>
    </source>
</evidence>
<feature type="compositionally biased region" description="Basic and acidic residues" evidence="1">
    <location>
        <begin position="63"/>
        <end position="75"/>
    </location>
</feature>
<proteinExistence type="predicted"/>
<sequence>MRTDNEDVGGKLGGRMAVETEEVDGNRKRESGERKDKRTKGQKDKRAKTDGTENKQTGKQTKKKQEVSGEIEIGKRPQSVSSDCVVGERLNRIRRIDNPMPGHHHHHQDE</sequence>
<gene>
    <name evidence="2" type="ORF">RUM44_005966</name>
</gene>
<organism evidence="2 3">
    <name type="scientific">Polyplax serrata</name>
    <name type="common">Common mouse louse</name>
    <dbReference type="NCBI Taxonomy" id="468196"/>
    <lineage>
        <taxon>Eukaryota</taxon>
        <taxon>Metazoa</taxon>
        <taxon>Ecdysozoa</taxon>
        <taxon>Arthropoda</taxon>
        <taxon>Hexapoda</taxon>
        <taxon>Insecta</taxon>
        <taxon>Pterygota</taxon>
        <taxon>Neoptera</taxon>
        <taxon>Paraneoptera</taxon>
        <taxon>Psocodea</taxon>
        <taxon>Troctomorpha</taxon>
        <taxon>Phthiraptera</taxon>
        <taxon>Anoplura</taxon>
        <taxon>Polyplacidae</taxon>
        <taxon>Polyplax</taxon>
    </lineage>
</organism>
<dbReference type="EMBL" id="JAWJWF010000006">
    <property type="protein sequence ID" value="KAK6631439.1"/>
    <property type="molecule type" value="Genomic_DNA"/>
</dbReference>
<dbReference type="Proteomes" id="UP001359485">
    <property type="component" value="Unassembled WGS sequence"/>
</dbReference>